<keyword evidence="1" id="KW-1133">Transmembrane helix</keyword>
<evidence type="ECO:0000256" key="1">
    <source>
        <dbReference type="SAM" id="Phobius"/>
    </source>
</evidence>
<protein>
    <submittedName>
        <fullName evidence="3">Uncharacterized protein</fullName>
    </submittedName>
</protein>
<keyword evidence="1" id="KW-0472">Membrane</keyword>
<proteinExistence type="predicted"/>
<dbReference type="AlphaFoldDB" id="A0A1I8BEL7"/>
<sequence>MKKSEEFGRDYTITVPPPPIDGHLYPIIENHPNEVARGNNLPSTPLTPVFSQNNGVPSGNIGGPPPYNEQQQQQFGCQPMGVRYFVHGQQEGGRSSGNNGGREFHAIHTTLPANGDTVFYYISSSSSPPGPNCKRNEPFLLIRRRRSSIASIALFSLLASILLIVFVRMHTDLARKRIEQQEVIK</sequence>
<dbReference type="WBParaSite" id="MhA1_Contig2031.frz3.gene4">
    <property type="protein sequence ID" value="MhA1_Contig2031.frz3.gene4"/>
    <property type="gene ID" value="MhA1_Contig2031.frz3.gene4"/>
</dbReference>
<keyword evidence="1" id="KW-0812">Transmembrane</keyword>
<evidence type="ECO:0000313" key="3">
    <source>
        <dbReference type="WBParaSite" id="MhA1_Contig2031.frz3.gene4"/>
    </source>
</evidence>
<evidence type="ECO:0000313" key="2">
    <source>
        <dbReference type="Proteomes" id="UP000095281"/>
    </source>
</evidence>
<keyword evidence="2" id="KW-1185">Reference proteome</keyword>
<organism evidence="2 3">
    <name type="scientific">Meloidogyne hapla</name>
    <name type="common">Root-knot nematode worm</name>
    <dbReference type="NCBI Taxonomy" id="6305"/>
    <lineage>
        <taxon>Eukaryota</taxon>
        <taxon>Metazoa</taxon>
        <taxon>Ecdysozoa</taxon>
        <taxon>Nematoda</taxon>
        <taxon>Chromadorea</taxon>
        <taxon>Rhabditida</taxon>
        <taxon>Tylenchina</taxon>
        <taxon>Tylenchomorpha</taxon>
        <taxon>Tylenchoidea</taxon>
        <taxon>Meloidogynidae</taxon>
        <taxon>Meloidogyninae</taxon>
        <taxon>Meloidogyne</taxon>
    </lineage>
</organism>
<name>A0A1I8BEL7_MELHA</name>
<reference evidence="3" key="1">
    <citation type="submission" date="2016-11" db="UniProtKB">
        <authorList>
            <consortium name="WormBaseParasite"/>
        </authorList>
    </citation>
    <scope>IDENTIFICATION</scope>
</reference>
<feature type="transmembrane region" description="Helical" evidence="1">
    <location>
        <begin position="149"/>
        <end position="167"/>
    </location>
</feature>
<accession>A0A1I8BEL7</accession>
<dbReference type="Proteomes" id="UP000095281">
    <property type="component" value="Unplaced"/>
</dbReference>